<keyword evidence="3" id="KW-1185">Reference proteome</keyword>
<name>A0A139X312_9CYAN</name>
<feature type="transmembrane region" description="Helical" evidence="1">
    <location>
        <begin position="140"/>
        <end position="160"/>
    </location>
</feature>
<keyword evidence="1" id="KW-1133">Transmembrane helix</keyword>
<feature type="transmembrane region" description="Helical" evidence="1">
    <location>
        <begin position="301"/>
        <end position="321"/>
    </location>
</feature>
<feature type="transmembrane region" description="Helical" evidence="1">
    <location>
        <begin position="250"/>
        <end position="268"/>
    </location>
</feature>
<dbReference type="Proteomes" id="UP000076925">
    <property type="component" value="Unassembled WGS sequence"/>
</dbReference>
<dbReference type="RefSeq" id="WP_017743505.1">
    <property type="nucleotide sequence ID" value="NZ_KQ976354.1"/>
</dbReference>
<keyword evidence="1" id="KW-0812">Transmembrane</keyword>
<evidence type="ECO:0000313" key="2">
    <source>
        <dbReference type="EMBL" id="KYC39088.1"/>
    </source>
</evidence>
<feature type="transmembrane region" description="Helical" evidence="1">
    <location>
        <begin position="211"/>
        <end position="229"/>
    </location>
</feature>
<protein>
    <recommendedName>
        <fullName evidence="4">Glycosyltransferase RgtA/B/C/D-like domain-containing protein</fullName>
    </recommendedName>
</protein>
<gene>
    <name evidence="2" type="ORF">WA1_34450</name>
</gene>
<feature type="transmembrane region" description="Helical" evidence="1">
    <location>
        <begin position="372"/>
        <end position="389"/>
    </location>
</feature>
<reference evidence="2 3" key="1">
    <citation type="journal article" date="2013" name="Genome Biol. Evol.">
        <title>Genomes of Stigonematalean cyanobacteria (subsection V) and the evolution of oxygenic photosynthesis from prokaryotes to plastids.</title>
        <authorList>
            <person name="Dagan T."/>
            <person name="Roettger M."/>
            <person name="Stucken K."/>
            <person name="Landan G."/>
            <person name="Koch R."/>
            <person name="Major P."/>
            <person name="Gould S.B."/>
            <person name="Goremykin V.V."/>
            <person name="Rippka R."/>
            <person name="Tandeau de Marsac N."/>
            <person name="Gugger M."/>
            <person name="Lockhart P.J."/>
            <person name="Allen J.F."/>
            <person name="Brune I."/>
            <person name="Maus I."/>
            <person name="Puhler A."/>
            <person name="Martin W.F."/>
        </authorList>
    </citation>
    <scope>NUCLEOTIDE SEQUENCE [LARGE SCALE GENOMIC DNA]</scope>
    <source>
        <strain evidence="2 3">PCC 7110</strain>
    </source>
</reference>
<feature type="transmembrane region" description="Helical" evidence="1">
    <location>
        <begin position="7"/>
        <end position="28"/>
    </location>
</feature>
<feature type="transmembrane region" description="Helical" evidence="1">
    <location>
        <begin position="88"/>
        <end position="106"/>
    </location>
</feature>
<evidence type="ECO:0008006" key="4">
    <source>
        <dbReference type="Google" id="ProtNLM"/>
    </source>
</evidence>
<evidence type="ECO:0000256" key="1">
    <source>
        <dbReference type="SAM" id="Phobius"/>
    </source>
</evidence>
<dbReference type="OrthoDB" id="449734at2"/>
<feature type="transmembrane region" description="Helical" evidence="1">
    <location>
        <begin position="341"/>
        <end position="360"/>
    </location>
</feature>
<comment type="caution">
    <text evidence="2">The sequence shown here is derived from an EMBL/GenBank/DDBJ whole genome shotgun (WGS) entry which is preliminary data.</text>
</comment>
<feature type="transmembrane region" description="Helical" evidence="1">
    <location>
        <begin position="274"/>
        <end position="294"/>
    </location>
</feature>
<organism evidence="2 3">
    <name type="scientific">Scytonema hofmannii PCC 7110</name>
    <dbReference type="NCBI Taxonomy" id="128403"/>
    <lineage>
        <taxon>Bacteria</taxon>
        <taxon>Bacillati</taxon>
        <taxon>Cyanobacteriota</taxon>
        <taxon>Cyanophyceae</taxon>
        <taxon>Nostocales</taxon>
        <taxon>Scytonemataceae</taxon>
        <taxon>Scytonema</taxon>
    </lineage>
</organism>
<keyword evidence="1" id="KW-0472">Membrane</keyword>
<accession>A0A139X312</accession>
<sequence length="587" mass="66515">MVFKRSTILLFILAILPTFVLGILVINYSVDFPYWDQWAIATLFEKIENSSLSFSDLIAQHNESRKFFPRLIFIALGYWTHWNVKYEMSIIFFLACLVSINIYLLCRKTVPVSVEKKLLIATVSNLLIFSPIQYENWLWGIQIVVFIPMLCLTTCIVAAYSHLNIKIKFFIVWGLCTIATFSYANGLLCWILAIPILVFKSRNSLLKRTKWLVLVSLLAFTINIITYFYNYVKPAHHPKFTEALAHPLQAVHYFLSFLGAPLGFGSAIDTLTVTTLVGFISLALFSSALAYLVILKETILLDSLAGWITIGLYTIISGLITTSGRVGFGVRQSLDSRYTTFSVYLLVALIHILVILVEHLKSHKYFSKIKYVFKKIVPFLFVIFLLLHLQTSVEAFLGMKKTRINRLQGKACLLFINVVEEECLTQKVTSYDAPNLKKRANLLDSLGFFRPSLIKNRIIEDAKTNKEEAQDNYGWFDNLTKIKQDVYVASGWAILPHRGEPADSVILTYKDVNGKSNIFAIVDNMGIKRSDVAKVLHNGAFKHSGWQTSFSSGELPTGSTQLNAWAFDAYTGNIYKLNGTSTLQNKQ</sequence>
<dbReference type="AlphaFoldDB" id="A0A139X312"/>
<evidence type="ECO:0000313" key="3">
    <source>
        <dbReference type="Proteomes" id="UP000076925"/>
    </source>
</evidence>
<proteinExistence type="predicted"/>
<dbReference type="EMBL" id="ANNX02000036">
    <property type="protein sequence ID" value="KYC39088.1"/>
    <property type="molecule type" value="Genomic_DNA"/>
</dbReference>
<feature type="transmembrane region" description="Helical" evidence="1">
    <location>
        <begin position="172"/>
        <end position="199"/>
    </location>
</feature>
<dbReference type="STRING" id="128403.WA1_34450"/>